<dbReference type="EMBL" id="JRJU01000013">
    <property type="protein sequence ID" value="KHF39972.1"/>
    <property type="molecule type" value="Genomic_DNA"/>
</dbReference>
<accession>A0A0B0IGH6</accession>
<dbReference type="AlphaFoldDB" id="A0A0B0IGH6"/>
<protein>
    <submittedName>
        <fullName evidence="1">Uncharacterized protein</fullName>
    </submittedName>
</protein>
<organism evidence="1 2">
    <name type="scientific">Halalkalibacter okhensis</name>
    <dbReference type="NCBI Taxonomy" id="333138"/>
    <lineage>
        <taxon>Bacteria</taxon>
        <taxon>Bacillati</taxon>
        <taxon>Bacillota</taxon>
        <taxon>Bacilli</taxon>
        <taxon>Bacillales</taxon>
        <taxon>Bacillaceae</taxon>
        <taxon>Halalkalibacter</taxon>
    </lineage>
</organism>
<dbReference type="Proteomes" id="UP000030832">
    <property type="component" value="Unassembled WGS sequence"/>
</dbReference>
<reference evidence="1 2" key="1">
    <citation type="submission" date="2014-09" db="EMBL/GenBank/DDBJ databases">
        <title>Genome sequencing and annotation of Bacillus Okhensis strain Kh10-101T.</title>
        <authorList>
            <person name="Prakash J.S."/>
        </authorList>
    </citation>
    <scope>NUCLEOTIDE SEQUENCE [LARGE SCALE GENOMIC DNA]</scope>
    <source>
        <strain evidence="2">Kh10-101T</strain>
    </source>
</reference>
<proteinExistence type="predicted"/>
<keyword evidence="2" id="KW-1185">Reference proteome</keyword>
<name>A0A0B0IGH6_9BACI</name>
<dbReference type="OrthoDB" id="2828561at2"/>
<dbReference type="eggNOG" id="ENOG5030CB1">
    <property type="taxonomic scope" value="Bacteria"/>
</dbReference>
<gene>
    <name evidence="1" type="ORF">LQ50_11810</name>
</gene>
<dbReference type="RefSeq" id="WP_034629097.1">
    <property type="nucleotide sequence ID" value="NZ_JRJU01000013.1"/>
</dbReference>
<evidence type="ECO:0000313" key="1">
    <source>
        <dbReference type="EMBL" id="KHF39972.1"/>
    </source>
</evidence>
<sequence>MESKIHKHLKTQSLYWLKAKMTDLCANEVKLFVHRKRFKADALGINLKRKEARIIEVKATRADFLRDDVLHSDYGYHQIVDYAYLMTPVGLLSIEEIPKGYGLLEMDEYDNITVKKKPVRNPKPLLTLETLIKRTGRAATNAVLYQELSKETKDKTDGAFSRGAAIHLISATCPACKKRKKYLIQVNQDEVPCQARGCKNIIPLSKARTHIITSYNKNFYKQINSLMNDKSKGATTDET</sequence>
<comment type="caution">
    <text evidence="1">The sequence shown here is derived from an EMBL/GenBank/DDBJ whole genome shotgun (WGS) entry which is preliminary data.</text>
</comment>
<evidence type="ECO:0000313" key="2">
    <source>
        <dbReference type="Proteomes" id="UP000030832"/>
    </source>
</evidence>